<organism evidence="3 4">
    <name type="scientific">[Phormidium ambiguum] IAM M-71</name>
    <dbReference type="NCBI Taxonomy" id="454136"/>
    <lineage>
        <taxon>Bacteria</taxon>
        <taxon>Bacillati</taxon>
        <taxon>Cyanobacteriota</taxon>
        <taxon>Cyanophyceae</taxon>
        <taxon>Oscillatoriophycideae</taxon>
        <taxon>Aerosakkonematales</taxon>
        <taxon>Aerosakkonemataceae</taxon>
        <taxon>Floridanema</taxon>
    </lineage>
</organism>
<evidence type="ECO:0000313" key="3">
    <source>
        <dbReference type="EMBL" id="OKH33825.1"/>
    </source>
</evidence>
<dbReference type="OrthoDB" id="574339at2"/>
<dbReference type="AlphaFoldDB" id="A0A1U7IB93"/>
<dbReference type="STRING" id="454136.NIES2119_22230"/>
<sequence length="93" mass="9977">MYITQRAAFVRNLGIAGINGAITLIILLIAPLGLAAVLTNTLLVTVASFINATVADRIIQFLQPSQIETLQATLDPKKSSSPVRRTDSNDLSR</sequence>
<evidence type="ECO:0000256" key="1">
    <source>
        <dbReference type="SAM" id="MobiDB-lite"/>
    </source>
</evidence>
<dbReference type="EMBL" id="MRCE01000026">
    <property type="protein sequence ID" value="OKH33825.1"/>
    <property type="molecule type" value="Genomic_DNA"/>
</dbReference>
<feature type="transmembrane region" description="Helical" evidence="2">
    <location>
        <begin position="12"/>
        <end position="30"/>
    </location>
</feature>
<keyword evidence="2" id="KW-1133">Transmembrane helix</keyword>
<reference evidence="3 4" key="1">
    <citation type="submission" date="2016-11" db="EMBL/GenBank/DDBJ databases">
        <title>Draft Genome Sequences of Nine Cyanobacterial Strains from Diverse Habitats.</title>
        <authorList>
            <person name="Zhu T."/>
            <person name="Hou S."/>
            <person name="Lu X."/>
            <person name="Hess W.R."/>
        </authorList>
    </citation>
    <scope>NUCLEOTIDE SEQUENCE [LARGE SCALE GENOMIC DNA]</scope>
    <source>
        <strain evidence="3 4">IAM M-71</strain>
    </source>
</reference>
<keyword evidence="2" id="KW-0812">Transmembrane</keyword>
<comment type="caution">
    <text evidence="3">The sequence shown here is derived from an EMBL/GenBank/DDBJ whole genome shotgun (WGS) entry which is preliminary data.</text>
</comment>
<gene>
    <name evidence="3" type="ORF">NIES2119_22230</name>
</gene>
<keyword evidence="2" id="KW-0472">Membrane</keyword>
<evidence type="ECO:0000256" key="2">
    <source>
        <dbReference type="SAM" id="Phobius"/>
    </source>
</evidence>
<feature type="transmembrane region" description="Helical" evidence="2">
    <location>
        <begin position="36"/>
        <end position="55"/>
    </location>
</feature>
<feature type="compositionally biased region" description="Basic and acidic residues" evidence="1">
    <location>
        <begin position="84"/>
        <end position="93"/>
    </location>
</feature>
<dbReference type="RefSeq" id="WP_073595684.1">
    <property type="nucleotide sequence ID" value="NZ_MRCE01000026.1"/>
</dbReference>
<accession>A0A1U7IB93</accession>
<dbReference type="Proteomes" id="UP000185860">
    <property type="component" value="Unassembled WGS sequence"/>
</dbReference>
<proteinExistence type="predicted"/>
<name>A0A1U7IB93_9CYAN</name>
<dbReference type="NCBIfam" id="NF040558">
    <property type="entry name" value="CAS_Csx18"/>
    <property type="match status" value="1"/>
</dbReference>
<protein>
    <submittedName>
        <fullName evidence="3">Uncharacterized protein</fullName>
    </submittedName>
</protein>
<evidence type="ECO:0000313" key="4">
    <source>
        <dbReference type="Proteomes" id="UP000185860"/>
    </source>
</evidence>
<feature type="region of interest" description="Disordered" evidence="1">
    <location>
        <begin position="74"/>
        <end position="93"/>
    </location>
</feature>